<evidence type="ECO:0000313" key="2">
    <source>
        <dbReference type="EMBL" id="ACL53248.1"/>
    </source>
</evidence>
<organism evidence="2">
    <name type="scientific">Zea mays</name>
    <name type="common">Maize</name>
    <dbReference type="NCBI Taxonomy" id="4577"/>
    <lineage>
        <taxon>Eukaryota</taxon>
        <taxon>Viridiplantae</taxon>
        <taxon>Streptophyta</taxon>
        <taxon>Embryophyta</taxon>
        <taxon>Tracheophyta</taxon>
        <taxon>Spermatophyta</taxon>
        <taxon>Magnoliopsida</taxon>
        <taxon>Liliopsida</taxon>
        <taxon>Poales</taxon>
        <taxon>Poaceae</taxon>
        <taxon>PACMAD clade</taxon>
        <taxon>Panicoideae</taxon>
        <taxon>Andropogonodae</taxon>
        <taxon>Andropogoneae</taxon>
        <taxon>Tripsacinae</taxon>
        <taxon>Zea</taxon>
    </lineage>
</organism>
<accession>B7ZZ99</accession>
<reference evidence="2" key="1">
    <citation type="journal article" date="2009" name="PLoS Genet.">
        <title>Sequencing, mapping, and analysis of 27,455 maize full-length cDNAs.</title>
        <authorList>
            <person name="Soderlund C."/>
            <person name="Descour A."/>
            <person name="Kudrna D."/>
            <person name="Bomhoff M."/>
            <person name="Boyd L."/>
            <person name="Currie J."/>
            <person name="Angelova A."/>
            <person name="Collura K."/>
            <person name="Wissotski M."/>
            <person name="Ashley E."/>
            <person name="Morrow D."/>
            <person name="Fernandes J."/>
            <person name="Walbot V."/>
            <person name="Yu Y."/>
        </authorList>
    </citation>
    <scope>NUCLEOTIDE SEQUENCE</scope>
    <source>
        <strain evidence="2">B73</strain>
    </source>
</reference>
<name>B7ZZ99_MAIZE</name>
<dbReference type="EMBL" id="BT054641">
    <property type="protein sequence ID" value="ACL53248.1"/>
    <property type="molecule type" value="mRNA"/>
</dbReference>
<reference evidence="2" key="2">
    <citation type="submission" date="2012-06" db="EMBL/GenBank/DDBJ databases">
        <authorList>
            <person name="Yu Y."/>
            <person name="Currie J."/>
            <person name="Lomeli R."/>
            <person name="Angelova A."/>
            <person name="Collura K."/>
            <person name="Wissotski M."/>
            <person name="Campos D."/>
            <person name="Kudrna D."/>
            <person name="Golser W."/>
            <person name="Ashely E."/>
            <person name="Descour A."/>
            <person name="Fernandes J."/>
            <person name="Soderlund C."/>
            <person name="Walbot V."/>
        </authorList>
    </citation>
    <scope>NUCLEOTIDE SEQUENCE</scope>
    <source>
        <strain evidence="2">B73</strain>
    </source>
</reference>
<proteinExistence type="evidence at transcript level"/>
<feature type="region of interest" description="Disordered" evidence="1">
    <location>
        <begin position="1"/>
        <end position="20"/>
    </location>
</feature>
<sequence>MARRREIPRTDKAMPSQGSSFPVMKQANLLFRQYS</sequence>
<evidence type="ECO:0000256" key="1">
    <source>
        <dbReference type="SAM" id="MobiDB-lite"/>
    </source>
</evidence>
<dbReference type="AlphaFoldDB" id="B7ZZ99"/>
<feature type="compositionally biased region" description="Basic and acidic residues" evidence="1">
    <location>
        <begin position="1"/>
        <end position="12"/>
    </location>
</feature>
<protein>
    <submittedName>
        <fullName evidence="2">Uncharacterized protein</fullName>
    </submittedName>
</protein>